<feature type="chain" id="PRO_5047217390" evidence="3">
    <location>
        <begin position="24"/>
        <end position="399"/>
    </location>
</feature>
<sequence>MFNKNQPLLLATLTSLIAPFSLASSFVDPEDGKFDMGHYIAENAHGFLPVPIIITEPAVGYGGGLVGLFLHESEEEKQARKQAALMSVDGGARLVPAAMTVVGAAGTQNGSWFAFAGHRHSWFKDAIRYTGGAGLGQVNLDVYREFSDVPLVGDLSFEIGTENKGIAALQHLQFRVARTPLMLGIKQIWMKTDVTLDTGNDTANKVLEKIGDTGLIPGLGETTNSALGLTAEYDTRDNIFYPTTGYILSGDYMFYDRQLGGDYDYQVFNFDGEGYIPLAQKWNLAFAGNYQQFETDDLLVPLTSKPYVDMRGVPSFRYQGDKIQTVQSQVTYDIDNRWNVSAFYGYGEALNDSSEDQSVQAYGAGFRYKIARRYGLRMGVDLAISEGEVTTYINVGTGF</sequence>
<dbReference type="RefSeq" id="WP_289962903.1">
    <property type="nucleotide sequence ID" value="NZ_JAUEOZ010000002.1"/>
</dbReference>
<dbReference type="Pfam" id="PF01103">
    <property type="entry name" value="Omp85"/>
    <property type="match status" value="1"/>
</dbReference>
<keyword evidence="3" id="KW-0732">Signal</keyword>
<comment type="subcellular location">
    <subcellularLocation>
        <location evidence="1">Membrane</location>
    </subcellularLocation>
</comment>
<keyword evidence="6" id="KW-1185">Reference proteome</keyword>
<dbReference type="SUPFAM" id="SSF56935">
    <property type="entry name" value="Porins"/>
    <property type="match status" value="1"/>
</dbReference>
<evidence type="ECO:0000256" key="3">
    <source>
        <dbReference type="SAM" id="SignalP"/>
    </source>
</evidence>
<reference evidence="5" key="1">
    <citation type="submission" date="2024-05" db="EMBL/GenBank/DDBJ databases">
        <title>Genome Sequences of Four Agar- Degrading Marine Bacteria.</title>
        <authorList>
            <person name="Phillips E.K."/>
            <person name="Shaffer J.C."/>
            <person name="Henson M.W."/>
            <person name="Temperton B."/>
            <person name="Thrash C.J."/>
            <person name="Martin M.O."/>
        </authorList>
    </citation>
    <scope>NUCLEOTIDE SEQUENCE</scope>
    <source>
        <strain evidence="5">EKP203</strain>
    </source>
</reference>
<dbReference type="InterPro" id="IPR000184">
    <property type="entry name" value="Bac_surfAg_D15"/>
</dbReference>
<evidence type="ECO:0000313" key="5">
    <source>
        <dbReference type="EMBL" id="MDN2482851.1"/>
    </source>
</evidence>
<evidence type="ECO:0000256" key="2">
    <source>
        <dbReference type="ARBA" id="ARBA00023136"/>
    </source>
</evidence>
<evidence type="ECO:0000256" key="1">
    <source>
        <dbReference type="ARBA" id="ARBA00004370"/>
    </source>
</evidence>
<feature type="signal peptide" evidence="3">
    <location>
        <begin position="1"/>
        <end position="23"/>
    </location>
</feature>
<evidence type="ECO:0000313" key="6">
    <source>
        <dbReference type="Proteomes" id="UP001169719"/>
    </source>
</evidence>
<name>A0ABT7Y4F0_9VIBR</name>
<accession>A0ABT7Y4F0</accession>
<feature type="domain" description="Bacterial surface antigen (D15)" evidence="4">
    <location>
        <begin position="219"/>
        <end position="289"/>
    </location>
</feature>
<keyword evidence="2" id="KW-0472">Membrane</keyword>
<dbReference type="Gene3D" id="2.40.160.50">
    <property type="entry name" value="membrane protein fhac: a member of the omp85/tpsb transporter family"/>
    <property type="match status" value="1"/>
</dbReference>
<comment type="caution">
    <text evidence="5">The sequence shown here is derived from an EMBL/GenBank/DDBJ whole genome shotgun (WGS) entry which is preliminary data.</text>
</comment>
<gene>
    <name evidence="5" type="ORF">QWJ08_16035</name>
</gene>
<evidence type="ECO:0000259" key="4">
    <source>
        <dbReference type="Pfam" id="PF01103"/>
    </source>
</evidence>
<dbReference type="Proteomes" id="UP001169719">
    <property type="component" value="Unassembled WGS sequence"/>
</dbReference>
<organism evidence="5 6">
    <name type="scientific">Vibrio agarivorans</name>
    <dbReference type="NCBI Taxonomy" id="153622"/>
    <lineage>
        <taxon>Bacteria</taxon>
        <taxon>Pseudomonadati</taxon>
        <taxon>Pseudomonadota</taxon>
        <taxon>Gammaproteobacteria</taxon>
        <taxon>Vibrionales</taxon>
        <taxon>Vibrionaceae</taxon>
        <taxon>Vibrio</taxon>
    </lineage>
</organism>
<proteinExistence type="predicted"/>
<protein>
    <submittedName>
        <fullName evidence="5">BamA/TamA family outer membrane protein</fullName>
    </submittedName>
</protein>
<dbReference type="EMBL" id="JAUEOZ010000002">
    <property type="protein sequence ID" value="MDN2482851.1"/>
    <property type="molecule type" value="Genomic_DNA"/>
</dbReference>